<protein>
    <recommendedName>
        <fullName evidence="3">Lipoprotein</fullName>
    </recommendedName>
</protein>
<name>A0AAW9XAF0_MESFC</name>
<dbReference type="Proteomes" id="UP001193441">
    <property type="component" value="Unassembled WGS sequence"/>
</dbReference>
<organism evidence="1 2">
    <name type="scientific">Mesomycoplasma flocculare</name>
    <name type="common">Mycoplasma flocculare</name>
    <dbReference type="NCBI Taxonomy" id="2128"/>
    <lineage>
        <taxon>Bacteria</taxon>
        <taxon>Bacillati</taxon>
        <taxon>Mycoplasmatota</taxon>
        <taxon>Mycoplasmoidales</taxon>
        <taxon>Metamycoplasmataceae</taxon>
        <taxon>Mesomycoplasma</taxon>
    </lineage>
</organism>
<dbReference type="AlphaFoldDB" id="A0AAW9XAF0"/>
<comment type="caution">
    <text evidence="1">The sequence shown here is derived from an EMBL/GenBank/DDBJ whole genome shotgun (WGS) entry which is preliminary data.</text>
</comment>
<evidence type="ECO:0008006" key="3">
    <source>
        <dbReference type="Google" id="ProtNLM"/>
    </source>
</evidence>
<reference evidence="1" key="1">
    <citation type="submission" date="2018-07" db="EMBL/GenBank/DDBJ databases">
        <title>Genetic characterization of Mycoplasma hyopneumoniae, M. hyorhinis and M. flocculare isolates through whole genome sequencing analysis: comparative analysis of sequence types and putative genes involved in virulence.</title>
        <authorList>
            <person name="Fourour S."/>
            <person name="Lucas P."/>
            <person name="Touzain F."/>
            <person name="Tocqueville V."/>
            <person name="Kempf I."/>
            <person name="Marois-Crehan C."/>
        </authorList>
    </citation>
    <scope>NUCLEOTIDE SEQUENCE</scope>
    <source>
        <strain evidence="1">MF22</strain>
    </source>
</reference>
<evidence type="ECO:0000313" key="1">
    <source>
        <dbReference type="EMBL" id="MXR56874.1"/>
    </source>
</evidence>
<sequence length="365" mass="41760">MVVFPSVIVSCSSSKIPQILLQNLQSRSVEFVLDNVELMPQEDVSKSFKIELRKENAENYQKTKFSARRALHNNQPKILLKITNLEPNSKYVIKISHLEGENEKQLFIRGNVFQTKPNPSIISNSFKKINSQDPSSQYDFKVALSDSSLSSQNIYVHYRKANMIRANHEIQSFVHNIKSDQFLYVSLKNLERDTNYIISGLYNQKGDLLTFDNNLFPLLFRTDADIVGIEVSNSKFPGQIDQNLENIDVEFLVKFSPGIVKSNNVNNYSLVFKRENDSVSTGFDQVNEKDVEYIANYVRPADKGENSFIFAAKFPWGKQHNFYKIVGGFNKLARDSHLFDQNIVDSANILKINQSVLAQRLQIDA</sequence>
<dbReference type="EMBL" id="QQRD01000004">
    <property type="protein sequence ID" value="MXR56874.1"/>
    <property type="molecule type" value="Genomic_DNA"/>
</dbReference>
<accession>A0AAW9XAF0</accession>
<evidence type="ECO:0000313" key="2">
    <source>
        <dbReference type="Proteomes" id="UP001193441"/>
    </source>
</evidence>
<proteinExistence type="predicted"/>
<gene>
    <name evidence="1" type="ORF">DR094_02565</name>
</gene>